<feature type="signal peptide" evidence="1">
    <location>
        <begin position="1"/>
        <end position="16"/>
    </location>
</feature>
<dbReference type="InterPro" id="IPR036179">
    <property type="entry name" value="Ig-like_dom_sf"/>
</dbReference>
<accession>A0AAN9GEM1</accession>
<comment type="caution">
    <text evidence="2">The sequence shown here is derived from an EMBL/GenBank/DDBJ whole genome shotgun (WGS) entry which is preliminary data.</text>
</comment>
<evidence type="ECO:0000313" key="3">
    <source>
        <dbReference type="Proteomes" id="UP001374579"/>
    </source>
</evidence>
<dbReference type="SUPFAM" id="SSF48726">
    <property type="entry name" value="Immunoglobulin"/>
    <property type="match status" value="1"/>
</dbReference>
<proteinExistence type="predicted"/>
<name>A0AAN9GEM1_9CAEN</name>
<dbReference type="EMBL" id="JBAMIC010000007">
    <property type="protein sequence ID" value="KAK7106173.1"/>
    <property type="molecule type" value="Genomic_DNA"/>
</dbReference>
<evidence type="ECO:0000313" key="2">
    <source>
        <dbReference type="EMBL" id="KAK7106173.1"/>
    </source>
</evidence>
<keyword evidence="3" id="KW-1185">Reference proteome</keyword>
<keyword evidence="1" id="KW-0732">Signal</keyword>
<sequence>MSLVLCLLLCIQPVLIPDIFCSASCTELKFNNNNLENKTITVDEDSVANITFTVTNNCADHNVRDFEITVVQTHGSLELVCKISQTDTCRAFVEGCKCPENSSNVYQLAKRVDRKNAGNWTWTVTTLGIKDQFLLEFNITYPPNVTGLKLLVEDEPIDSPVTQGDPVNISCLWDSGNPPHVQPQLTGRHGNLTADVTSVGLISHTIRGSQCDDAGTYVCKDQYLNVAQKTLLVKCKFK</sequence>
<protein>
    <submittedName>
        <fullName evidence="2">Uncharacterized protein</fullName>
    </submittedName>
</protein>
<reference evidence="2 3" key="1">
    <citation type="submission" date="2024-02" db="EMBL/GenBank/DDBJ databases">
        <title>Chromosome-scale genome assembly of the rough periwinkle Littorina saxatilis.</title>
        <authorList>
            <person name="De Jode A."/>
            <person name="Faria R."/>
            <person name="Formenti G."/>
            <person name="Sims Y."/>
            <person name="Smith T.P."/>
            <person name="Tracey A."/>
            <person name="Wood J.M.D."/>
            <person name="Zagrodzka Z.B."/>
            <person name="Johannesson K."/>
            <person name="Butlin R.K."/>
            <person name="Leder E.H."/>
        </authorList>
    </citation>
    <scope>NUCLEOTIDE SEQUENCE [LARGE SCALE GENOMIC DNA]</scope>
    <source>
        <strain evidence="2">Snail1</strain>
        <tissue evidence="2">Muscle</tissue>
    </source>
</reference>
<organism evidence="2 3">
    <name type="scientific">Littorina saxatilis</name>
    <dbReference type="NCBI Taxonomy" id="31220"/>
    <lineage>
        <taxon>Eukaryota</taxon>
        <taxon>Metazoa</taxon>
        <taxon>Spiralia</taxon>
        <taxon>Lophotrochozoa</taxon>
        <taxon>Mollusca</taxon>
        <taxon>Gastropoda</taxon>
        <taxon>Caenogastropoda</taxon>
        <taxon>Littorinimorpha</taxon>
        <taxon>Littorinoidea</taxon>
        <taxon>Littorinidae</taxon>
        <taxon>Littorina</taxon>
    </lineage>
</organism>
<dbReference type="AlphaFoldDB" id="A0AAN9GEM1"/>
<evidence type="ECO:0000256" key="1">
    <source>
        <dbReference type="SAM" id="SignalP"/>
    </source>
</evidence>
<dbReference type="Proteomes" id="UP001374579">
    <property type="component" value="Unassembled WGS sequence"/>
</dbReference>
<feature type="chain" id="PRO_5042928466" evidence="1">
    <location>
        <begin position="17"/>
        <end position="238"/>
    </location>
</feature>
<gene>
    <name evidence="2" type="ORF">V1264_017460</name>
</gene>